<comment type="similarity">
    <text evidence="1 4 7">Belongs to the tRNA pseudouridine synthase TruA family.</text>
</comment>
<dbReference type="InterPro" id="IPR020103">
    <property type="entry name" value="PsdUridine_synth_cat_dom_sf"/>
</dbReference>
<feature type="binding site" evidence="4 6">
    <location>
        <position position="111"/>
    </location>
    <ligand>
        <name>substrate</name>
    </ligand>
</feature>
<dbReference type="Proteomes" id="UP000321051">
    <property type="component" value="Unassembled WGS sequence"/>
</dbReference>
<comment type="subunit">
    <text evidence="4">Homodimer.</text>
</comment>
<dbReference type="Pfam" id="PF01416">
    <property type="entry name" value="PseudoU_synth_1"/>
    <property type="match status" value="2"/>
</dbReference>
<dbReference type="SUPFAM" id="SSF55120">
    <property type="entry name" value="Pseudouridine synthase"/>
    <property type="match status" value="1"/>
</dbReference>
<dbReference type="OrthoDB" id="9811823at2"/>
<name>A0A510Y9A7_MARHA</name>
<evidence type="ECO:0000256" key="1">
    <source>
        <dbReference type="ARBA" id="ARBA00009375"/>
    </source>
</evidence>
<keyword evidence="2 4" id="KW-0819">tRNA processing</keyword>
<sequence>MPRVKATVAYDGTFFEGWQVQPGRRTVQREIEEALQKMHKGVHVPIHASGRTDSGVHAKGQVFHFDSPLQLPEHKWGKALETFLPKDIHVWHSVYADDDFHARFDAVEKEYRYCVLLRKERDVFRRNHAFYYPYPTDVEAVQRAAYYIKGEHDFSSFCASNTDVTEKTRTVYEAEARLEGDELWFTFRGSGFLYNMIRIAVGTLLEVGKGNRHPEEIKTIIESKERAAAGNTAPGHGLYLWRVNY</sequence>
<dbReference type="InterPro" id="IPR020097">
    <property type="entry name" value="PsdUridine_synth_TruA_a/b_dom"/>
</dbReference>
<dbReference type="GO" id="GO:0160147">
    <property type="term" value="F:tRNA pseudouridine(38-40) synthase activity"/>
    <property type="evidence" value="ECO:0007669"/>
    <property type="project" value="UniProtKB-EC"/>
</dbReference>
<dbReference type="GO" id="GO:0031119">
    <property type="term" value="P:tRNA pseudouridine synthesis"/>
    <property type="evidence" value="ECO:0007669"/>
    <property type="project" value="UniProtKB-UniRule"/>
</dbReference>
<dbReference type="STRING" id="1371.GCA_900166605_01275"/>
<dbReference type="PANTHER" id="PTHR11142">
    <property type="entry name" value="PSEUDOURIDYLATE SYNTHASE"/>
    <property type="match status" value="1"/>
</dbReference>
<evidence type="ECO:0000256" key="4">
    <source>
        <dbReference type="HAMAP-Rule" id="MF_00171"/>
    </source>
</evidence>
<dbReference type="Gene3D" id="3.30.70.660">
    <property type="entry name" value="Pseudouridine synthase I, catalytic domain, C-terminal subdomain"/>
    <property type="match status" value="1"/>
</dbReference>
<evidence type="ECO:0000256" key="5">
    <source>
        <dbReference type="PIRSR" id="PIRSR001430-1"/>
    </source>
</evidence>
<dbReference type="EC" id="5.4.99.12" evidence="4"/>
<dbReference type="EMBL" id="BJUN01000018">
    <property type="protein sequence ID" value="GEK59753.1"/>
    <property type="molecule type" value="Genomic_DNA"/>
</dbReference>
<proteinExistence type="inferred from homology"/>
<dbReference type="RefSeq" id="WP_094908828.1">
    <property type="nucleotide sequence ID" value="NZ_BJUN01000018.1"/>
</dbReference>
<dbReference type="NCBIfam" id="TIGR00071">
    <property type="entry name" value="hisT_truA"/>
    <property type="match status" value="1"/>
</dbReference>
<comment type="catalytic activity">
    <reaction evidence="4 7">
        <text>uridine(38/39/40) in tRNA = pseudouridine(38/39/40) in tRNA</text>
        <dbReference type="Rhea" id="RHEA:22376"/>
        <dbReference type="Rhea" id="RHEA-COMP:10085"/>
        <dbReference type="Rhea" id="RHEA-COMP:10087"/>
        <dbReference type="ChEBI" id="CHEBI:65314"/>
        <dbReference type="ChEBI" id="CHEBI:65315"/>
        <dbReference type="EC" id="5.4.99.12"/>
    </reaction>
</comment>
<dbReference type="AlphaFoldDB" id="A0A510Y9A7"/>
<keyword evidence="3 4" id="KW-0413">Isomerase</keyword>
<evidence type="ECO:0000256" key="3">
    <source>
        <dbReference type="ARBA" id="ARBA00023235"/>
    </source>
</evidence>
<dbReference type="InterPro" id="IPR020095">
    <property type="entry name" value="PsdUridine_synth_TruA_C"/>
</dbReference>
<feature type="domain" description="Pseudouridine synthase I TruA alpha/beta" evidence="8">
    <location>
        <begin position="6"/>
        <end position="105"/>
    </location>
</feature>
<keyword evidence="10" id="KW-1185">Reference proteome</keyword>
<evidence type="ECO:0000256" key="7">
    <source>
        <dbReference type="RuleBase" id="RU003792"/>
    </source>
</evidence>
<dbReference type="InterPro" id="IPR020094">
    <property type="entry name" value="TruA/RsuA/RluB/E/F_N"/>
</dbReference>
<feature type="domain" description="Pseudouridine synthase I TruA alpha/beta" evidence="8">
    <location>
        <begin position="144"/>
        <end position="245"/>
    </location>
</feature>
<comment type="caution">
    <text evidence="4">Lacks conserved residue(s) required for the propagation of feature annotation.</text>
</comment>
<feature type="active site" description="Nucleophile" evidence="4 5">
    <location>
        <position position="53"/>
    </location>
</feature>
<gene>
    <name evidence="9" type="primary">truA1</name>
    <name evidence="4" type="synonym">truA</name>
    <name evidence="9" type="ORF">MHA01_26580</name>
</gene>
<organism evidence="9 10">
    <name type="scientific">Marinococcus halophilus</name>
    <dbReference type="NCBI Taxonomy" id="1371"/>
    <lineage>
        <taxon>Bacteria</taxon>
        <taxon>Bacillati</taxon>
        <taxon>Bacillota</taxon>
        <taxon>Bacilli</taxon>
        <taxon>Bacillales</taxon>
        <taxon>Bacillaceae</taxon>
        <taxon>Marinococcus</taxon>
    </lineage>
</organism>
<evidence type="ECO:0000256" key="2">
    <source>
        <dbReference type="ARBA" id="ARBA00022694"/>
    </source>
</evidence>
<evidence type="ECO:0000313" key="10">
    <source>
        <dbReference type="Proteomes" id="UP000321051"/>
    </source>
</evidence>
<evidence type="ECO:0000259" key="8">
    <source>
        <dbReference type="Pfam" id="PF01416"/>
    </source>
</evidence>
<accession>A0A510Y9A7</accession>
<dbReference type="GO" id="GO:0003723">
    <property type="term" value="F:RNA binding"/>
    <property type="evidence" value="ECO:0007669"/>
    <property type="project" value="InterPro"/>
</dbReference>
<protein>
    <recommendedName>
        <fullName evidence="4">tRNA pseudouridine synthase A</fullName>
        <ecNumber evidence="4">5.4.99.12</ecNumber>
    </recommendedName>
    <alternativeName>
        <fullName evidence="4">tRNA pseudouridine(38-40) synthase</fullName>
    </alternativeName>
    <alternativeName>
        <fullName evidence="4">tRNA pseudouridylate synthase I</fullName>
    </alternativeName>
    <alternativeName>
        <fullName evidence="4">tRNA-uridine isomerase I</fullName>
    </alternativeName>
</protein>
<dbReference type="PANTHER" id="PTHR11142:SF0">
    <property type="entry name" value="TRNA PSEUDOURIDINE SYNTHASE-LIKE 1"/>
    <property type="match status" value="1"/>
</dbReference>
<comment type="caution">
    <text evidence="9">The sequence shown here is derived from an EMBL/GenBank/DDBJ whole genome shotgun (WGS) entry which is preliminary data.</text>
</comment>
<comment type="function">
    <text evidence="4">Formation of pseudouridine at positions 38, 39 and 40 in the anticodon stem and loop of transfer RNAs.</text>
</comment>
<dbReference type="Gene3D" id="3.30.70.580">
    <property type="entry name" value="Pseudouridine synthase I, catalytic domain, N-terminal subdomain"/>
    <property type="match status" value="1"/>
</dbReference>
<dbReference type="CDD" id="cd02570">
    <property type="entry name" value="PseudoU_synth_EcTruA"/>
    <property type="match status" value="1"/>
</dbReference>
<evidence type="ECO:0000313" key="9">
    <source>
        <dbReference type="EMBL" id="GEK59753.1"/>
    </source>
</evidence>
<dbReference type="PIRSF" id="PIRSF001430">
    <property type="entry name" value="tRNA_psdUrid_synth"/>
    <property type="match status" value="1"/>
</dbReference>
<evidence type="ECO:0000256" key="6">
    <source>
        <dbReference type="PIRSR" id="PIRSR001430-2"/>
    </source>
</evidence>
<dbReference type="FunFam" id="3.30.70.580:FF:000001">
    <property type="entry name" value="tRNA pseudouridine synthase A"/>
    <property type="match status" value="1"/>
</dbReference>
<reference evidence="9 10" key="1">
    <citation type="submission" date="2019-07" db="EMBL/GenBank/DDBJ databases">
        <title>Whole genome shotgun sequence of Marinococcus halophilus NBRC 102359.</title>
        <authorList>
            <person name="Hosoyama A."/>
            <person name="Uohara A."/>
            <person name="Ohji S."/>
            <person name="Ichikawa N."/>
        </authorList>
    </citation>
    <scope>NUCLEOTIDE SEQUENCE [LARGE SCALE GENOMIC DNA]</scope>
    <source>
        <strain evidence="9 10">NBRC 102359</strain>
    </source>
</reference>
<dbReference type="HAMAP" id="MF_00171">
    <property type="entry name" value="TruA"/>
    <property type="match status" value="1"/>
</dbReference>
<dbReference type="InterPro" id="IPR001406">
    <property type="entry name" value="PsdUridine_synth_TruA"/>
</dbReference>